<dbReference type="InterPro" id="IPR045250">
    <property type="entry name" value="p23-like"/>
</dbReference>
<dbReference type="GO" id="GO:0005634">
    <property type="term" value="C:nucleus"/>
    <property type="evidence" value="ECO:0007669"/>
    <property type="project" value="TreeGrafter"/>
</dbReference>
<keyword evidence="4" id="KW-1185">Reference proteome</keyword>
<dbReference type="CDD" id="cd00237">
    <property type="entry name" value="p23"/>
    <property type="match status" value="1"/>
</dbReference>
<dbReference type="PANTHER" id="PTHR22932:SF4">
    <property type="entry name" value="PROTEIN PTGES3L-RELATED"/>
    <property type="match status" value="1"/>
</dbReference>
<dbReference type="GO" id="GO:0051879">
    <property type="term" value="F:Hsp90 protein binding"/>
    <property type="evidence" value="ECO:0007669"/>
    <property type="project" value="InterPro"/>
</dbReference>
<dbReference type="AlphaFoldDB" id="A0AAD8Z783"/>
<sequence>MVLTRFFNVKSHPAKTLWYDRKKYLTVNFVVQNAKDVQVDIQDTKMILSCKDVDDNNIYNEIEFYDRVHKNDSREKVLDRTINVLIRKWKDNVPWPRLTKDTAKPAWLSVDFDNWRDWEHEEEDGMAEYEQYMDMLSDMKKKGEPPSMDDLDDLIVLSCFRIRQFMKVSHLTVLEEARRMLTSENTDKLAYAHHDVAGMKTGTLGHQWDKQNVLSFGLLSPDPKMTLTPLHTCAPMGKQQSNTVKV</sequence>
<evidence type="ECO:0000313" key="4">
    <source>
        <dbReference type="Proteomes" id="UP001239994"/>
    </source>
</evidence>
<dbReference type="PROSITE" id="PS51203">
    <property type="entry name" value="CS"/>
    <property type="match status" value="1"/>
</dbReference>
<gene>
    <name evidence="3" type="ORF">P4O66_010702</name>
</gene>
<comment type="caution">
    <text evidence="3">The sequence shown here is derived from an EMBL/GenBank/DDBJ whole genome shotgun (WGS) entry which is preliminary data.</text>
</comment>
<dbReference type="GO" id="GO:0051087">
    <property type="term" value="F:protein-folding chaperone binding"/>
    <property type="evidence" value="ECO:0007669"/>
    <property type="project" value="TreeGrafter"/>
</dbReference>
<dbReference type="Gene3D" id="2.60.40.790">
    <property type="match status" value="1"/>
</dbReference>
<dbReference type="PANTHER" id="PTHR22932">
    <property type="entry name" value="TELOMERASE-BINDING PROTEIN P23 HSP90 CO-CHAPERONE"/>
    <property type="match status" value="1"/>
</dbReference>
<evidence type="ECO:0000313" key="3">
    <source>
        <dbReference type="EMBL" id="KAK1793874.1"/>
    </source>
</evidence>
<dbReference type="SUPFAM" id="SSF49764">
    <property type="entry name" value="HSP20-like chaperones"/>
    <property type="match status" value="1"/>
</dbReference>
<evidence type="ECO:0000259" key="2">
    <source>
        <dbReference type="PROSITE" id="PS51203"/>
    </source>
</evidence>
<evidence type="ECO:0000256" key="1">
    <source>
        <dbReference type="ARBA" id="ARBA00025733"/>
    </source>
</evidence>
<dbReference type="Pfam" id="PF04969">
    <property type="entry name" value="CS"/>
    <property type="match status" value="1"/>
</dbReference>
<name>A0AAD8Z783_9TELE</name>
<accession>A0AAD8Z783</accession>
<dbReference type="GO" id="GO:0051131">
    <property type="term" value="P:chaperone-mediated protein complex assembly"/>
    <property type="evidence" value="ECO:0007669"/>
    <property type="project" value="TreeGrafter"/>
</dbReference>
<reference evidence="3" key="1">
    <citation type="submission" date="2023-03" db="EMBL/GenBank/DDBJ databases">
        <title>Electrophorus voltai genome.</title>
        <authorList>
            <person name="Bian C."/>
        </authorList>
    </citation>
    <scope>NUCLEOTIDE SEQUENCE</scope>
    <source>
        <strain evidence="3">CB-2022</strain>
        <tissue evidence="3">Muscle</tissue>
    </source>
</reference>
<dbReference type="EMBL" id="JAROKS010000017">
    <property type="protein sequence ID" value="KAK1793874.1"/>
    <property type="molecule type" value="Genomic_DNA"/>
</dbReference>
<proteinExistence type="inferred from homology"/>
<dbReference type="FunFam" id="2.60.40.790:FF:000003">
    <property type="entry name" value="prostaglandin E synthase 3"/>
    <property type="match status" value="1"/>
</dbReference>
<protein>
    <recommendedName>
        <fullName evidence="2">CS domain-containing protein</fullName>
    </recommendedName>
</protein>
<dbReference type="InterPro" id="IPR007052">
    <property type="entry name" value="CS_dom"/>
</dbReference>
<dbReference type="Proteomes" id="UP001239994">
    <property type="component" value="Unassembled WGS sequence"/>
</dbReference>
<comment type="similarity">
    <text evidence="1">Belongs to the p23/wos2 family.</text>
</comment>
<organism evidence="3 4">
    <name type="scientific">Electrophorus voltai</name>
    <dbReference type="NCBI Taxonomy" id="2609070"/>
    <lineage>
        <taxon>Eukaryota</taxon>
        <taxon>Metazoa</taxon>
        <taxon>Chordata</taxon>
        <taxon>Craniata</taxon>
        <taxon>Vertebrata</taxon>
        <taxon>Euteleostomi</taxon>
        <taxon>Actinopterygii</taxon>
        <taxon>Neopterygii</taxon>
        <taxon>Teleostei</taxon>
        <taxon>Ostariophysi</taxon>
        <taxon>Gymnotiformes</taxon>
        <taxon>Gymnotoidei</taxon>
        <taxon>Gymnotidae</taxon>
        <taxon>Electrophorus</taxon>
    </lineage>
</organism>
<dbReference type="InterPro" id="IPR008978">
    <property type="entry name" value="HSP20-like_chaperone"/>
</dbReference>
<feature type="domain" description="CS" evidence="2">
    <location>
        <begin position="11"/>
        <end position="99"/>
    </location>
</feature>
<dbReference type="GO" id="GO:0006457">
    <property type="term" value="P:protein folding"/>
    <property type="evidence" value="ECO:0007669"/>
    <property type="project" value="TreeGrafter"/>
</dbReference>
<dbReference type="GO" id="GO:0005829">
    <property type="term" value="C:cytosol"/>
    <property type="evidence" value="ECO:0007669"/>
    <property type="project" value="TreeGrafter"/>
</dbReference>